<reference evidence="1 2" key="1">
    <citation type="submission" date="2007-09" db="EMBL/GenBank/DDBJ databases">
        <title>Draft genome sequence of Faecalibacterium prausnitzii M21/2.</title>
        <authorList>
            <person name="Sudarsanam P."/>
            <person name="Ley R."/>
            <person name="Guruge J."/>
            <person name="Turnbaugh P.J."/>
            <person name="Mahowald M."/>
            <person name="Liep D."/>
            <person name="Gordon J."/>
        </authorList>
    </citation>
    <scope>NUCLEOTIDE SEQUENCE [LARGE SCALE GENOMIC DNA]</scope>
    <source>
        <strain evidence="1 2">M21/2</strain>
    </source>
</reference>
<reference evidence="1 2" key="2">
    <citation type="submission" date="2007-09" db="EMBL/GenBank/DDBJ databases">
        <authorList>
            <person name="Fulton L."/>
            <person name="Clifton S."/>
            <person name="Fulton B."/>
            <person name="Xu J."/>
            <person name="Minx P."/>
            <person name="Pepin K.H."/>
            <person name="Johnson M."/>
            <person name="Thiruvilangam P."/>
            <person name="Bhonagiri V."/>
            <person name="Nash W.E."/>
            <person name="Mardis E.R."/>
            <person name="Wilson R.K."/>
        </authorList>
    </citation>
    <scope>NUCLEOTIDE SEQUENCE [LARGE SCALE GENOMIC DNA]</scope>
    <source>
        <strain evidence="1 2">M21/2</strain>
    </source>
</reference>
<gene>
    <name evidence="1" type="ORF">FAEPRAM212_02535</name>
</gene>
<dbReference type="HOGENOM" id="CLU_2990043_0_0_9"/>
<organism evidence="1 2">
    <name type="scientific">Faecalibacterium prausnitzii M21/2</name>
    <dbReference type="NCBI Taxonomy" id="411485"/>
    <lineage>
        <taxon>Bacteria</taxon>
        <taxon>Bacillati</taxon>
        <taxon>Bacillota</taxon>
        <taxon>Clostridia</taxon>
        <taxon>Eubacteriales</taxon>
        <taxon>Oscillospiraceae</taxon>
        <taxon>Faecalibacterium</taxon>
    </lineage>
</organism>
<dbReference type="AlphaFoldDB" id="A8SES3"/>
<dbReference type="EMBL" id="ABED02000029">
    <property type="protein sequence ID" value="EDP19756.1"/>
    <property type="molecule type" value="Genomic_DNA"/>
</dbReference>
<comment type="caution">
    <text evidence="1">The sequence shown here is derived from an EMBL/GenBank/DDBJ whole genome shotgun (WGS) entry which is preliminary data.</text>
</comment>
<evidence type="ECO:0000313" key="1">
    <source>
        <dbReference type="EMBL" id="EDP19756.1"/>
    </source>
</evidence>
<dbReference type="Proteomes" id="UP000005945">
    <property type="component" value="Unassembled WGS sequence"/>
</dbReference>
<accession>A8SES3</accession>
<protein>
    <submittedName>
        <fullName evidence="1">Uncharacterized protein</fullName>
    </submittedName>
</protein>
<proteinExistence type="predicted"/>
<sequence>MVALLYPICPLATRMLFHNLSFIFCAFCRVFAPQTFSEADHDFYRRALCTPAQVVVQ</sequence>
<name>A8SES3_9FIRM</name>
<evidence type="ECO:0000313" key="2">
    <source>
        <dbReference type="Proteomes" id="UP000005945"/>
    </source>
</evidence>